<feature type="chain" id="PRO_5020756089" description="Periplasmic heavy metal sensor" evidence="2">
    <location>
        <begin position="26"/>
        <end position="197"/>
    </location>
</feature>
<dbReference type="EMBL" id="SIUB01000001">
    <property type="protein sequence ID" value="TBN54631.1"/>
    <property type="molecule type" value="Genomic_DNA"/>
</dbReference>
<evidence type="ECO:0000256" key="2">
    <source>
        <dbReference type="SAM" id="SignalP"/>
    </source>
</evidence>
<evidence type="ECO:0000256" key="1">
    <source>
        <dbReference type="SAM" id="MobiDB-lite"/>
    </source>
</evidence>
<dbReference type="OrthoDB" id="7354754at2"/>
<dbReference type="AlphaFoldDB" id="A0A4Q9GMF6"/>
<sequence>MRKLLILPSALVVAAGVATAGVALAQSSPTAPPPPPHHDWNGGDGMGPRGGMDRHGMRGHGMQGDPAMRLAKRLSAMETLIGIRSDQLDAWRAFTAASVDMVSRPPRPDKKPEPEAFGMADRIADMAIARAEKAKALKEATAALRQKLTPEQLERVKTVEAEMRDRFMSRHGGGHGWGERGPRPGPDAPQGPDRQRL</sequence>
<evidence type="ECO:0000313" key="3">
    <source>
        <dbReference type="EMBL" id="TBN54631.1"/>
    </source>
</evidence>
<organism evidence="3 4">
    <name type="scientific">Hansschlegelia quercus</name>
    <dbReference type="NCBI Taxonomy" id="2528245"/>
    <lineage>
        <taxon>Bacteria</taxon>
        <taxon>Pseudomonadati</taxon>
        <taxon>Pseudomonadota</taxon>
        <taxon>Alphaproteobacteria</taxon>
        <taxon>Hyphomicrobiales</taxon>
        <taxon>Methylopilaceae</taxon>
        <taxon>Hansschlegelia</taxon>
    </lineage>
</organism>
<dbReference type="Proteomes" id="UP000291613">
    <property type="component" value="Unassembled WGS sequence"/>
</dbReference>
<feature type="region of interest" description="Disordered" evidence="1">
    <location>
        <begin position="166"/>
        <end position="197"/>
    </location>
</feature>
<dbReference type="RefSeq" id="WP_131000867.1">
    <property type="nucleotide sequence ID" value="NZ_JBHSZR010000002.1"/>
</dbReference>
<feature type="region of interest" description="Disordered" evidence="1">
    <location>
        <begin position="26"/>
        <end position="65"/>
    </location>
</feature>
<accession>A0A4Q9GMF6</accession>
<protein>
    <recommendedName>
        <fullName evidence="5">Periplasmic heavy metal sensor</fullName>
    </recommendedName>
</protein>
<name>A0A4Q9GMF6_9HYPH</name>
<gene>
    <name evidence="3" type="ORF">EYR15_00170</name>
</gene>
<proteinExistence type="predicted"/>
<evidence type="ECO:0000313" key="4">
    <source>
        <dbReference type="Proteomes" id="UP000291613"/>
    </source>
</evidence>
<feature type="signal peptide" evidence="2">
    <location>
        <begin position="1"/>
        <end position="25"/>
    </location>
</feature>
<keyword evidence="4" id="KW-1185">Reference proteome</keyword>
<keyword evidence="2" id="KW-0732">Signal</keyword>
<comment type="caution">
    <text evidence="3">The sequence shown here is derived from an EMBL/GenBank/DDBJ whole genome shotgun (WGS) entry which is preliminary data.</text>
</comment>
<reference evidence="3 4" key="1">
    <citation type="submission" date="2019-02" db="EMBL/GenBank/DDBJ databases">
        <title>Hansschlegelia quercus sp. nov., a novel methylotrophic bacterium from buds of oak (Quercus robur L.).</title>
        <authorList>
            <person name="Agafonova N.V."/>
            <person name="Kaparullina E.N."/>
            <person name="Grouzdev D.S."/>
            <person name="Doronina N.V."/>
        </authorList>
    </citation>
    <scope>NUCLEOTIDE SEQUENCE [LARGE SCALE GENOMIC DNA]</scope>
    <source>
        <strain evidence="3 4">Dub</strain>
    </source>
</reference>
<evidence type="ECO:0008006" key="5">
    <source>
        <dbReference type="Google" id="ProtNLM"/>
    </source>
</evidence>